<comment type="caution">
    <text evidence="1">The sequence shown here is derived from an EMBL/GenBank/DDBJ whole genome shotgun (WGS) entry which is preliminary data.</text>
</comment>
<gene>
    <name evidence="1" type="ORF">B5V02_00490</name>
</gene>
<evidence type="ECO:0000313" key="1">
    <source>
        <dbReference type="EMBL" id="PZV40540.1"/>
    </source>
</evidence>
<protein>
    <submittedName>
        <fullName evidence="1">Uncharacterized protein</fullName>
    </submittedName>
</protein>
<sequence>MFMPYMDWDFGATIEIPVLVLDVAKISDDDGLSRTVRTRTLKAVDIRHWKRRSAQINTTNIDCEIARPCRNDVTPRFRQGSEIRSIWRRRCVAAAICKPE</sequence>
<proteinExistence type="predicted"/>
<dbReference type="EMBL" id="MZXV01000001">
    <property type="protein sequence ID" value="PZV40540.1"/>
    <property type="molecule type" value="Genomic_DNA"/>
</dbReference>
<accession>A0A2W7CB61</accession>
<dbReference type="Proteomes" id="UP000248616">
    <property type="component" value="Unassembled WGS sequence"/>
</dbReference>
<evidence type="ECO:0000313" key="2">
    <source>
        <dbReference type="Proteomes" id="UP000248616"/>
    </source>
</evidence>
<keyword evidence="2" id="KW-1185">Reference proteome</keyword>
<organism evidence="1 2">
    <name type="scientific">Mesorhizobium kowhaii</name>
    <dbReference type="NCBI Taxonomy" id="1300272"/>
    <lineage>
        <taxon>Bacteria</taxon>
        <taxon>Pseudomonadati</taxon>
        <taxon>Pseudomonadota</taxon>
        <taxon>Alphaproteobacteria</taxon>
        <taxon>Hyphomicrobiales</taxon>
        <taxon>Phyllobacteriaceae</taxon>
        <taxon>Mesorhizobium</taxon>
    </lineage>
</organism>
<name>A0A2W7CB61_9HYPH</name>
<reference evidence="2" key="1">
    <citation type="submission" date="2017-03" db="EMBL/GenBank/DDBJ databases">
        <authorList>
            <person name="Safronova V.I."/>
            <person name="Sazanova A.L."/>
            <person name="Chirak E.R."/>
        </authorList>
    </citation>
    <scope>NUCLEOTIDE SEQUENCE [LARGE SCALE GENOMIC DNA]</scope>
    <source>
        <strain evidence="2">Ach-343</strain>
    </source>
</reference>
<dbReference type="AlphaFoldDB" id="A0A2W7CB61"/>